<feature type="region of interest" description="Disordered" evidence="2">
    <location>
        <begin position="279"/>
        <end position="346"/>
    </location>
</feature>
<name>A0ABY4WNV8_9BACL</name>
<dbReference type="Gene3D" id="2.60.40.3500">
    <property type="match status" value="1"/>
</dbReference>
<organism evidence="5 6">
    <name type="scientific">Brevibacillus ruminantium</name>
    <dbReference type="NCBI Taxonomy" id="2950604"/>
    <lineage>
        <taxon>Bacteria</taxon>
        <taxon>Bacillati</taxon>
        <taxon>Bacillota</taxon>
        <taxon>Bacilli</taxon>
        <taxon>Bacillales</taxon>
        <taxon>Paenibacillaceae</taxon>
        <taxon>Brevibacillus</taxon>
    </lineage>
</organism>
<feature type="chain" id="PRO_5046721805" evidence="3">
    <location>
        <begin position="24"/>
        <end position="577"/>
    </location>
</feature>
<feature type="compositionally biased region" description="Acidic residues" evidence="2">
    <location>
        <begin position="320"/>
        <end position="331"/>
    </location>
</feature>
<evidence type="ECO:0000256" key="1">
    <source>
        <dbReference type="ARBA" id="ARBA00022801"/>
    </source>
</evidence>
<dbReference type="InterPro" id="IPR050695">
    <property type="entry name" value="N-acetylmuramoyl_amidase_3"/>
</dbReference>
<dbReference type="InterPro" id="IPR036582">
    <property type="entry name" value="Mao_N_sf"/>
</dbReference>
<dbReference type="Pfam" id="PF07833">
    <property type="entry name" value="Cu_amine_oxidN1"/>
    <property type="match status" value="1"/>
</dbReference>
<dbReference type="SUPFAM" id="SSF53187">
    <property type="entry name" value="Zn-dependent exopeptidases"/>
    <property type="match status" value="1"/>
</dbReference>
<feature type="compositionally biased region" description="Basic and acidic residues" evidence="2">
    <location>
        <begin position="279"/>
        <end position="316"/>
    </location>
</feature>
<dbReference type="PANTHER" id="PTHR30404:SF0">
    <property type="entry name" value="N-ACETYLMURAMOYL-L-ALANINE AMIDASE AMIC"/>
    <property type="match status" value="1"/>
</dbReference>
<dbReference type="SMART" id="SM00646">
    <property type="entry name" value="Ami_3"/>
    <property type="match status" value="1"/>
</dbReference>
<dbReference type="Pfam" id="PF11741">
    <property type="entry name" value="AMIN"/>
    <property type="match status" value="1"/>
</dbReference>
<dbReference type="CDD" id="cd02696">
    <property type="entry name" value="MurNAc-LAA"/>
    <property type="match status" value="1"/>
</dbReference>
<keyword evidence="3" id="KW-0732">Signal</keyword>
<keyword evidence="1" id="KW-0378">Hydrolase</keyword>
<dbReference type="InterPro" id="IPR002508">
    <property type="entry name" value="MurNAc-LAA_cat"/>
</dbReference>
<gene>
    <name evidence="5" type="ORF">NDK47_03060</name>
</gene>
<dbReference type="InterPro" id="IPR012854">
    <property type="entry name" value="Cu_amine_oxidase-like_N"/>
</dbReference>
<dbReference type="SUPFAM" id="SSF55383">
    <property type="entry name" value="Copper amine oxidase, domain N"/>
    <property type="match status" value="2"/>
</dbReference>
<dbReference type="Pfam" id="PF01520">
    <property type="entry name" value="Amidase_3"/>
    <property type="match status" value="1"/>
</dbReference>
<evidence type="ECO:0000313" key="5">
    <source>
        <dbReference type="EMBL" id="USG66326.1"/>
    </source>
</evidence>
<evidence type="ECO:0000259" key="4">
    <source>
        <dbReference type="SMART" id="SM00646"/>
    </source>
</evidence>
<reference evidence="5" key="1">
    <citation type="submission" date="2022-06" db="EMBL/GenBank/DDBJ databases">
        <title>Genome sequencing of Brevibacillus sp. BB3-R1.</title>
        <authorList>
            <person name="Heo J."/>
            <person name="Lee D."/>
            <person name="Won M."/>
            <person name="Han B.-H."/>
            <person name="Hong S.-B."/>
            <person name="Kwon S.-W."/>
        </authorList>
    </citation>
    <scope>NUCLEOTIDE SEQUENCE</scope>
    <source>
        <strain evidence="5">BB3-R1</strain>
    </source>
</reference>
<accession>A0ABY4WNV8</accession>
<sequence length="577" mass="63728">MKTRLYPLFALLFLLIFPGWAAAAGNNAEQAVQLLIGGQAVKPDVPPIIEQGRTLVPVRVIAEGLGAQVDWNQDTRTAVIELGQQKLQLTVGSKNALVNGKKVQLDAVPLMRNQRMLLPLRFVAESLGVTVGWDNASRTVIANESPDIRFNGNKPTKGIKGFQQGDKLYLSAQAVAESAGKSAHVWKHPERGFTIDGELTLPLEVLEEELGGQFTWKQEKNQVDIERLAHLSAVRYDDKVVRIQTSLAVTANAFVLQGPHRIVLDLPQTELDQDLLDKLEKGSQSEKARSDEREVSSKELEADRDDVHTEVSKENQQEADTSEQADEDIEVSEMNASQKDSGEPAGKSELIADVRYSQYSSSPQTVRVVIELNQKSAYNLEYTSEGIEVKLNPVPKKTGFRIVVDAGHGGSDKGASGVNGNHEKEFTLSVANKLVQLLKQYPEFQVEATRTTDEYLKLEERVAFANERDADLFLSIHANSFTNQTAGGTETFYYNANSKAFAEVVHRHLQGATQFPNRGVKNTGFYVIKHTKMPAVLTETGFLSNPGENAKLTSPAFQQKVAEALAAAIREYYQSYY</sequence>
<dbReference type="EMBL" id="CP098755">
    <property type="protein sequence ID" value="USG66326.1"/>
    <property type="molecule type" value="Genomic_DNA"/>
</dbReference>
<dbReference type="Gene3D" id="3.30.457.10">
    <property type="entry name" value="Copper amine oxidase-like, N-terminal domain"/>
    <property type="match status" value="1"/>
</dbReference>
<evidence type="ECO:0000256" key="3">
    <source>
        <dbReference type="SAM" id="SignalP"/>
    </source>
</evidence>
<feature type="domain" description="MurNAc-LAA" evidence="4">
    <location>
        <begin position="462"/>
        <end position="570"/>
    </location>
</feature>
<keyword evidence="6" id="KW-1185">Reference proteome</keyword>
<evidence type="ECO:0000313" key="6">
    <source>
        <dbReference type="Proteomes" id="UP001056500"/>
    </source>
</evidence>
<dbReference type="RefSeq" id="WP_251873467.1">
    <property type="nucleotide sequence ID" value="NZ_CP098755.1"/>
</dbReference>
<dbReference type="InterPro" id="IPR021731">
    <property type="entry name" value="AMIN_dom"/>
</dbReference>
<evidence type="ECO:0000256" key="2">
    <source>
        <dbReference type="SAM" id="MobiDB-lite"/>
    </source>
</evidence>
<dbReference type="PANTHER" id="PTHR30404">
    <property type="entry name" value="N-ACETYLMURAMOYL-L-ALANINE AMIDASE"/>
    <property type="match status" value="1"/>
</dbReference>
<dbReference type="Gene3D" id="3.40.630.40">
    <property type="entry name" value="Zn-dependent exopeptidases"/>
    <property type="match status" value="1"/>
</dbReference>
<protein>
    <submittedName>
        <fullName evidence="5">N-acetylmuramoyl-L-alanine amidase family protein</fullName>
    </submittedName>
</protein>
<feature type="signal peptide" evidence="3">
    <location>
        <begin position="1"/>
        <end position="23"/>
    </location>
</feature>
<proteinExistence type="predicted"/>
<dbReference type="Proteomes" id="UP001056500">
    <property type="component" value="Chromosome"/>
</dbReference>